<accession>A0A3A5MBT1</accession>
<dbReference type="RefSeq" id="WP_120148863.1">
    <property type="nucleotide sequence ID" value="NZ_QZVT01000004.1"/>
</dbReference>
<feature type="transmembrane region" description="Helical" evidence="5">
    <location>
        <begin position="314"/>
        <end position="332"/>
    </location>
</feature>
<evidence type="ECO:0000256" key="4">
    <source>
        <dbReference type="ARBA" id="ARBA00023136"/>
    </source>
</evidence>
<dbReference type="PANTHER" id="PTHR31310">
    <property type="match status" value="1"/>
</dbReference>
<feature type="transmembrane region" description="Helical" evidence="5">
    <location>
        <begin position="52"/>
        <end position="73"/>
    </location>
</feature>
<feature type="transmembrane region" description="Helical" evidence="5">
    <location>
        <begin position="286"/>
        <end position="308"/>
    </location>
</feature>
<dbReference type="OrthoDB" id="5171662at2"/>
<feature type="transmembrane region" description="Helical" evidence="5">
    <location>
        <begin position="20"/>
        <end position="40"/>
    </location>
</feature>
<proteinExistence type="predicted"/>
<comment type="caution">
    <text evidence="7">The sequence shown here is derived from an EMBL/GenBank/DDBJ whole genome shotgun (WGS) entry which is preliminary data.</text>
</comment>
<evidence type="ECO:0000259" key="6">
    <source>
        <dbReference type="Pfam" id="PF14378"/>
    </source>
</evidence>
<gene>
    <name evidence="7" type="ORF">D6T63_09930</name>
</gene>
<keyword evidence="2 5" id="KW-0812">Transmembrane</keyword>
<dbReference type="Proteomes" id="UP000272560">
    <property type="component" value="Unassembled WGS sequence"/>
</dbReference>
<sequence length="365" mass="40342">MKLQALPPRRFSHGLFHIPFAVAVSFTVLTALTALVYGLPLRDPDGFLGPSYVRLPLILMAMIFVDVVPRTLLERPPMRNAHHLVAAEFRRRWPVERLVTTSVGLLTFYLAYVSYRNMKSFLPFVRDRVVDPLLQESDRWLTGGVHPGDALQQILGTGVSAHVLSAVYLSYLIFVPLSVAAALVWSRQLSQGAWYVSALAFNWILGAASYYVLPSLGPIFVEPAHFTDLPDTAVTNLGESLYRNRVRVLSDPYATESVHGIAAFVSLHVSVTFTAALVAHLIRLPVVLRAMLWIYVLLTALATVYFGWHYLVDVVAGVALGAFATWLAARATQPTNRRSTLLGDEGLRIRGPLVSRGTPAQERAT</sequence>
<feature type="transmembrane region" description="Helical" evidence="5">
    <location>
        <begin position="94"/>
        <end position="115"/>
    </location>
</feature>
<feature type="transmembrane region" description="Helical" evidence="5">
    <location>
        <begin position="192"/>
        <end position="213"/>
    </location>
</feature>
<evidence type="ECO:0000256" key="2">
    <source>
        <dbReference type="ARBA" id="ARBA00022692"/>
    </source>
</evidence>
<dbReference type="InterPro" id="IPR026841">
    <property type="entry name" value="Aur1/Ipt1"/>
</dbReference>
<feature type="transmembrane region" description="Helical" evidence="5">
    <location>
        <begin position="166"/>
        <end position="185"/>
    </location>
</feature>
<dbReference type="InterPro" id="IPR036938">
    <property type="entry name" value="PAP2/HPO_sf"/>
</dbReference>
<dbReference type="CDD" id="cd03386">
    <property type="entry name" value="PAP2_Aur1_like"/>
    <property type="match status" value="1"/>
</dbReference>
<evidence type="ECO:0000313" key="7">
    <source>
        <dbReference type="EMBL" id="RJT80172.1"/>
    </source>
</evidence>
<evidence type="ECO:0000256" key="5">
    <source>
        <dbReference type="SAM" id="Phobius"/>
    </source>
</evidence>
<protein>
    <submittedName>
        <fullName evidence="7">Inositol phosphorylceramide synthase</fullName>
    </submittedName>
</protein>
<keyword evidence="4 5" id="KW-0472">Membrane</keyword>
<comment type="subcellular location">
    <subcellularLocation>
        <location evidence="1">Membrane</location>
        <topology evidence="1">Multi-pass membrane protein</topology>
    </subcellularLocation>
</comment>
<feature type="transmembrane region" description="Helical" evidence="5">
    <location>
        <begin position="258"/>
        <end position="279"/>
    </location>
</feature>
<evidence type="ECO:0000256" key="1">
    <source>
        <dbReference type="ARBA" id="ARBA00004141"/>
    </source>
</evidence>
<dbReference type="Pfam" id="PF14378">
    <property type="entry name" value="PAP2_3"/>
    <property type="match status" value="1"/>
</dbReference>
<evidence type="ECO:0000256" key="3">
    <source>
        <dbReference type="ARBA" id="ARBA00022989"/>
    </source>
</evidence>
<name>A0A3A5MBT1_9MICC</name>
<dbReference type="EMBL" id="QZVT01000004">
    <property type="protein sequence ID" value="RJT80172.1"/>
    <property type="molecule type" value="Genomic_DNA"/>
</dbReference>
<organism evidence="7 8">
    <name type="scientific">Arthrobacter cheniae</name>
    <dbReference type="NCBI Taxonomy" id="1258888"/>
    <lineage>
        <taxon>Bacteria</taxon>
        <taxon>Bacillati</taxon>
        <taxon>Actinomycetota</taxon>
        <taxon>Actinomycetes</taxon>
        <taxon>Micrococcales</taxon>
        <taxon>Micrococcaceae</taxon>
        <taxon>Arthrobacter</taxon>
    </lineage>
</organism>
<dbReference type="SUPFAM" id="SSF48317">
    <property type="entry name" value="Acid phosphatase/Vanadium-dependent haloperoxidase"/>
    <property type="match status" value="1"/>
</dbReference>
<dbReference type="AlphaFoldDB" id="A0A3A5MBT1"/>
<dbReference type="Gene3D" id="1.20.144.10">
    <property type="entry name" value="Phosphatidic acid phosphatase type 2/haloperoxidase"/>
    <property type="match status" value="1"/>
</dbReference>
<evidence type="ECO:0000313" key="8">
    <source>
        <dbReference type="Proteomes" id="UP000272560"/>
    </source>
</evidence>
<dbReference type="PANTHER" id="PTHR31310:SF7">
    <property type="entry name" value="PA-PHOSPHATASE RELATED-FAMILY PROTEIN DDB_G0268928"/>
    <property type="match status" value="1"/>
</dbReference>
<keyword evidence="3 5" id="KW-1133">Transmembrane helix</keyword>
<dbReference type="InterPro" id="IPR052185">
    <property type="entry name" value="IPC_Synthase-Related"/>
</dbReference>
<reference evidence="7 8" key="1">
    <citation type="submission" date="2018-09" db="EMBL/GenBank/DDBJ databases">
        <title>Novel species of Arthrobacter.</title>
        <authorList>
            <person name="Liu Q."/>
            <person name="Xin Y.-H."/>
        </authorList>
    </citation>
    <scope>NUCLEOTIDE SEQUENCE [LARGE SCALE GENOMIC DNA]</scope>
    <source>
        <strain evidence="7 8">Hz2</strain>
    </source>
</reference>
<dbReference type="GO" id="GO:0016020">
    <property type="term" value="C:membrane"/>
    <property type="evidence" value="ECO:0007669"/>
    <property type="project" value="UniProtKB-SubCell"/>
</dbReference>
<feature type="domain" description="Inositolphosphotransferase Aur1/Ipt1" evidence="6">
    <location>
        <begin position="138"/>
        <end position="326"/>
    </location>
</feature>
<keyword evidence="8" id="KW-1185">Reference proteome</keyword>